<gene>
    <name evidence="1" type="ORF">VF724_18320</name>
</gene>
<reference evidence="1" key="1">
    <citation type="submission" date="2023-12" db="EMBL/GenBank/DDBJ databases">
        <title>Fervidustalea candida gen. nov., sp. nov., a novel member of the family Paenibacillaceae isolated from a geothermal area.</title>
        <authorList>
            <person name="Li W.-J."/>
            <person name="Jiao J.-Y."/>
            <person name="Chen Y."/>
        </authorList>
    </citation>
    <scope>NUCLEOTIDE SEQUENCE</scope>
    <source>
        <strain evidence="1">SYSU GA230002</strain>
    </source>
</reference>
<protein>
    <submittedName>
        <fullName evidence="1">SRPBCC family protein</fullName>
    </submittedName>
</protein>
<dbReference type="InterPro" id="IPR023393">
    <property type="entry name" value="START-like_dom_sf"/>
</dbReference>
<evidence type="ECO:0000313" key="1">
    <source>
        <dbReference type="EMBL" id="MEB3103595.1"/>
    </source>
</evidence>
<organism evidence="1 2">
    <name type="scientific">Ferviditalea candida</name>
    <dbReference type="NCBI Taxonomy" id="3108399"/>
    <lineage>
        <taxon>Bacteria</taxon>
        <taxon>Bacillati</taxon>
        <taxon>Bacillota</taxon>
        <taxon>Bacilli</taxon>
        <taxon>Bacillales</taxon>
        <taxon>Paenibacillaceae</taxon>
        <taxon>Ferviditalea</taxon>
    </lineage>
</organism>
<dbReference type="Gene3D" id="3.30.530.20">
    <property type="match status" value="1"/>
</dbReference>
<dbReference type="InterPro" id="IPR010419">
    <property type="entry name" value="CO_DH_gsu"/>
</dbReference>
<keyword evidence="2" id="KW-1185">Reference proteome</keyword>
<dbReference type="CDD" id="cd07823">
    <property type="entry name" value="SRPBCC_5"/>
    <property type="match status" value="1"/>
</dbReference>
<proteinExistence type="predicted"/>
<dbReference type="SUPFAM" id="SSF55961">
    <property type="entry name" value="Bet v1-like"/>
    <property type="match status" value="1"/>
</dbReference>
<dbReference type="Pfam" id="PF06240">
    <property type="entry name" value="COXG"/>
    <property type="match status" value="1"/>
</dbReference>
<name>A0ABU5ZM83_9BACL</name>
<dbReference type="PANTHER" id="PTHR38588">
    <property type="entry name" value="BLL0334 PROTEIN"/>
    <property type="match status" value="1"/>
</dbReference>
<dbReference type="RefSeq" id="WP_371755724.1">
    <property type="nucleotide sequence ID" value="NZ_JAYJLD010000041.1"/>
</dbReference>
<evidence type="ECO:0000313" key="2">
    <source>
        <dbReference type="Proteomes" id="UP001310386"/>
    </source>
</evidence>
<dbReference type="Proteomes" id="UP001310386">
    <property type="component" value="Unassembled WGS sequence"/>
</dbReference>
<dbReference type="EMBL" id="JAYJLD010000041">
    <property type="protein sequence ID" value="MEB3103595.1"/>
    <property type="molecule type" value="Genomic_DNA"/>
</dbReference>
<accession>A0ABU5ZM83</accession>
<sequence>MKIEEKVHLDVVAEDMWKVMNDIPVIAKCIPGVEAFEPEGDNVYIGSIKMKVGPIAVNFKGKITVLEVDEEQRKISMRAEASDSRIGSNVKVVQTLSVIAADGGSDFAVEADVDMRGKLAQLGWGLIRPKVTSTMQEFAENLRIYMEENKEEAPETDQISSALD</sequence>
<comment type="caution">
    <text evidence="1">The sequence shown here is derived from an EMBL/GenBank/DDBJ whole genome shotgun (WGS) entry which is preliminary data.</text>
</comment>
<dbReference type="PANTHER" id="PTHR38588:SF1">
    <property type="entry name" value="BLL0334 PROTEIN"/>
    <property type="match status" value="1"/>
</dbReference>